<dbReference type="EMBL" id="CAFAAQ010000353">
    <property type="protein sequence ID" value="CAB4829462.1"/>
    <property type="molecule type" value="Genomic_DNA"/>
</dbReference>
<gene>
    <name evidence="1" type="ORF">UFOPK3046_02270</name>
    <name evidence="2" type="ORF">UFOPK3914_02030</name>
</gene>
<accession>A0A6J7A9E9</accession>
<organism evidence="1">
    <name type="scientific">freshwater metagenome</name>
    <dbReference type="NCBI Taxonomy" id="449393"/>
    <lineage>
        <taxon>unclassified sequences</taxon>
        <taxon>metagenomes</taxon>
        <taxon>ecological metagenomes</taxon>
    </lineage>
</organism>
<protein>
    <submittedName>
        <fullName evidence="1">Unannotated protein</fullName>
    </submittedName>
</protein>
<reference evidence="1" key="1">
    <citation type="submission" date="2020-05" db="EMBL/GenBank/DDBJ databases">
        <authorList>
            <person name="Chiriac C."/>
            <person name="Salcher M."/>
            <person name="Ghai R."/>
            <person name="Kavagutti S V."/>
        </authorList>
    </citation>
    <scope>NUCLEOTIDE SEQUENCE</scope>
</reference>
<name>A0A6J7A9E9_9ZZZZ</name>
<proteinExistence type="predicted"/>
<evidence type="ECO:0000313" key="1">
    <source>
        <dbReference type="EMBL" id="CAB4829462.1"/>
    </source>
</evidence>
<dbReference type="EMBL" id="CAFBOG010000279">
    <property type="protein sequence ID" value="CAB4999189.1"/>
    <property type="molecule type" value="Genomic_DNA"/>
</dbReference>
<evidence type="ECO:0000313" key="2">
    <source>
        <dbReference type="EMBL" id="CAB4999189.1"/>
    </source>
</evidence>
<dbReference type="AlphaFoldDB" id="A0A6J7A9E9"/>
<sequence>MNRLTPLQLRTARTLFALPAAAGFALASGSALVDEQFDRSAIGELHDQVELPAVSLNEALEGRE</sequence>